<dbReference type="Gene3D" id="1.25.40.10">
    <property type="entry name" value="Tetratricopeptide repeat domain"/>
    <property type="match status" value="2"/>
</dbReference>
<dbReference type="STRING" id="192903.SAMN04488513_1038"/>
<evidence type="ECO:0000313" key="12">
    <source>
        <dbReference type="Proteomes" id="UP000184543"/>
    </source>
</evidence>
<dbReference type="PROSITE" id="PS50109">
    <property type="entry name" value="HIS_KIN"/>
    <property type="match status" value="1"/>
</dbReference>
<dbReference type="SUPFAM" id="SSF55874">
    <property type="entry name" value="ATPase domain of HSP90 chaperone/DNA topoisomerase II/histidine kinase"/>
    <property type="match status" value="1"/>
</dbReference>
<evidence type="ECO:0000256" key="6">
    <source>
        <dbReference type="ARBA" id="ARBA00022777"/>
    </source>
</evidence>
<evidence type="ECO:0000256" key="2">
    <source>
        <dbReference type="ARBA" id="ARBA00012438"/>
    </source>
</evidence>
<proteinExistence type="predicted"/>
<dbReference type="SMART" id="SM00387">
    <property type="entry name" value="HATPase_c"/>
    <property type="match status" value="1"/>
</dbReference>
<dbReference type="Pfam" id="PF07568">
    <property type="entry name" value="HisKA_2"/>
    <property type="match status" value="1"/>
</dbReference>
<evidence type="ECO:0000256" key="4">
    <source>
        <dbReference type="ARBA" id="ARBA00022679"/>
    </source>
</evidence>
<dbReference type="Pfam" id="PF02518">
    <property type="entry name" value="HATPase_c"/>
    <property type="match status" value="1"/>
</dbReference>
<dbReference type="PROSITE" id="PS50005">
    <property type="entry name" value="TPR"/>
    <property type="match status" value="1"/>
</dbReference>
<dbReference type="InterPro" id="IPR036890">
    <property type="entry name" value="HATPase_C_sf"/>
</dbReference>
<dbReference type="GO" id="GO:0005524">
    <property type="term" value="F:ATP binding"/>
    <property type="evidence" value="ECO:0007669"/>
    <property type="project" value="UniProtKB-KW"/>
</dbReference>
<dbReference type="AlphaFoldDB" id="A0A1M6HDB0"/>
<feature type="repeat" description="TPR" evidence="8">
    <location>
        <begin position="162"/>
        <end position="195"/>
    </location>
</feature>
<reference evidence="12" key="1">
    <citation type="submission" date="2016-11" db="EMBL/GenBank/DDBJ databases">
        <authorList>
            <person name="Varghese N."/>
            <person name="Submissions S."/>
        </authorList>
    </citation>
    <scope>NUCLEOTIDE SEQUENCE [LARGE SCALE GENOMIC DNA]</scope>
    <source>
        <strain evidence="12">DSM 19858</strain>
    </source>
</reference>
<evidence type="ECO:0000259" key="10">
    <source>
        <dbReference type="PROSITE" id="PS50109"/>
    </source>
</evidence>
<dbReference type="InterPro" id="IPR019734">
    <property type="entry name" value="TPR_rpt"/>
</dbReference>
<keyword evidence="12" id="KW-1185">Reference proteome</keyword>
<dbReference type="Pfam" id="PF13181">
    <property type="entry name" value="TPR_8"/>
    <property type="match status" value="1"/>
</dbReference>
<gene>
    <name evidence="11" type="ORF">SAMN04488513_1038</name>
</gene>
<feature type="domain" description="Histidine kinase" evidence="10">
    <location>
        <begin position="480"/>
        <end position="671"/>
    </location>
</feature>
<evidence type="ECO:0000313" key="11">
    <source>
        <dbReference type="EMBL" id="SHJ20180.1"/>
    </source>
</evidence>
<sequence>MESCTFRCSRISPTMSSKPTMGTNFHKTVILFAFSIANSGLLFSQDLGLYADQSYKKVFVDTDNFGASYLDVLESLYPSVRPDSVKFSMLNDLAYYWHTRNLGKALDFTRRGLQLARAANNVLWEGRLQITEAAILLRMEQLDLAEEVLNNAMDKVLEKDLAHLYTQLGYVYERRGKLGKAADYAMQSLKLGKELGDIRAVAMAYSDLGNLFWKQKKYDAGLEYGLKSLALFEERGINDLDYDFTLFVVGNNYLSLGKHEEALKYLQHTIAIGERYGFYNNLSDGYMVLLEVYAHLNEFEKAEEAGTNALKYAELLDNNFLMMRSWLALGKIENLQGHHGTAIDFLEKSIAIATDDFGDAFFLSQAYEALGKAYAGNHQYKEAYTAFARYDRLKETVFTAEADNRISLLRTEFEVADKEGKIRSQEALISKQQTTQQLIMVITGLLLLLLLLAYISIRNKFKVNKILEKQNQEKEFLLKEIHHRVKNNLEIVSSLLSLQAVGMEDENMLSKMRESQHRVQSMGMIHQKLYTGANLAAVEMKSYFTTLGEYIIDAFGATDRIQFEVPMPPLEVDVDMAIPIGLIVNELLTNSLKYAFVGNQKGKISVSLRKVDQKFQLRVRDNGVGKNTHAKGESSGFGTQLIALLTKQLDGTMELNTHGGTAISIQFQPGKAA</sequence>
<dbReference type="EC" id="2.7.13.3" evidence="2"/>
<dbReference type="Pfam" id="PF13424">
    <property type="entry name" value="TPR_12"/>
    <property type="match status" value="1"/>
</dbReference>
<keyword evidence="6 11" id="KW-0418">Kinase</keyword>
<keyword evidence="9" id="KW-0472">Membrane</keyword>
<keyword evidence="5" id="KW-0547">Nucleotide-binding</keyword>
<dbReference type="SUPFAM" id="SSF48452">
    <property type="entry name" value="TPR-like"/>
    <property type="match status" value="2"/>
</dbReference>
<dbReference type="EMBL" id="FQYU01000003">
    <property type="protein sequence ID" value="SHJ20180.1"/>
    <property type="molecule type" value="Genomic_DNA"/>
</dbReference>
<evidence type="ECO:0000256" key="9">
    <source>
        <dbReference type="SAM" id="Phobius"/>
    </source>
</evidence>
<evidence type="ECO:0000256" key="7">
    <source>
        <dbReference type="ARBA" id="ARBA00022840"/>
    </source>
</evidence>
<organism evidence="11 12">
    <name type="scientific">Pseudozobellia thermophila</name>
    <dbReference type="NCBI Taxonomy" id="192903"/>
    <lineage>
        <taxon>Bacteria</taxon>
        <taxon>Pseudomonadati</taxon>
        <taxon>Bacteroidota</taxon>
        <taxon>Flavobacteriia</taxon>
        <taxon>Flavobacteriales</taxon>
        <taxon>Flavobacteriaceae</taxon>
        <taxon>Pseudozobellia</taxon>
    </lineage>
</organism>
<dbReference type="Gene3D" id="3.30.565.10">
    <property type="entry name" value="Histidine kinase-like ATPase, C-terminal domain"/>
    <property type="match status" value="1"/>
</dbReference>
<keyword evidence="3" id="KW-0597">Phosphoprotein</keyword>
<dbReference type="PANTHER" id="PTHR41523">
    <property type="entry name" value="TWO-COMPONENT SYSTEM SENSOR PROTEIN"/>
    <property type="match status" value="1"/>
</dbReference>
<protein>
    <recommendedName>
        <fullName evidence="2">histidine kinase</fullName>
        <ecNumber evidence="2">2.7.13.3</ecNumber>
    </recommendedName>
</protein>
<dbReference type="InterPro" id="IPR003594">
    <property type="entry name" value="HATPase_dom"/>
</dbReference>
<dbReference type="PANTHER" id="PTHR41523:SF8">
    <property type="entry name" value="ETHYLENE RESPONSE SENSOR PROTEIN"/>
    <property type="match status" value="1"/>
</dbReference>
<dbReference type="SMART" id="SM00028">
    <property type="entry name" value="TPR"/>
    <property type="match status" value="6"/>
</dbReference>
<dbReference type="GO" id="GO:0004673">
    <property type="term" value="F:protein histidine kinase activity"/>
    <property type="evidence" value="ECO:0007669"/>
    <property type="project" value="UniProtKB-EC"/>
</dbReference>
<accession>A0A1M6HDB0</accession>
<keyword evidence="8" id="KW-0802">TPR repeat</keyword>
<evidence type="ECO:0000256" key="5">
    <source>
        <dbReference type="ARBA" id="ARBA00022741"/>
    </source>
</evidence>
<dbReference type="InterPro" id="IPR011495">
    <property type="entry name" value="Sig_transdc_His_kin_sub2_dim/P"/>
</dbReference>
<dbReference type="InterPro" id="IPR011990">
    <property type="entry name" value="TPR-like_helical_dom_sf"/>
</dbReference>
<dbReference type="Proteomes" id="UP000184543">
    <property type="component" value="Unassembled WGS sequence"/>
</dbReference>
<evidence type="ECO:0000256" key="3">
    <source>
        <dbReference type="ARBA" id="ARBA00022553"/>
    </source>
</evidence>
<feature type="transmembrane region" description="Helical" evidence="9">
    <location>
        <begin position="438"/>
        <end position="457"/>
    </location>
</feature>
<dbReference type="InterPro" id="IPR005467">
    <property type="entry name" value="His_kinase_dom"/>
</dbReference>
<name>A0A1M6HDB0_9FLAO</name>
<keyword evidence="4" id="KW-0808">Transferase</keyword>
<keyword evidence="7" id="KW-0067">ATP-binding</keyword>
<keyword evidence="9" id="KW-0812">Transmembrane</keyword>
<evidence type="ECO:0000256" key="8">
    <source>
        <dbReference type="PROSITE-ProRule" id="PRU00339"/>
    </source>
</evidence>
<keyword evidence="9" id="KW-1133">Transmembrane helix</keyword>
<dbReference type="Gene3D" id="3.30.450.20">
    <property type="entry name" value="PAS domain"/>
    <property type="match status" value="1"/>
</dbReference>
<evidence type="ECO:0000256" key="1">
    <source>
        <dbReference type="ARBA" id="ARBA00000085"/>
    </source>
</evidence>
<comment type="catalytic activity">
    <reaction evidence="1">
        <text>ATP + protein L-histidine = ADP + protein N-phospho-L-histidine.</text>
        <dbReference type="EC" id="2.7.13.3"/>
    </reaction>
</comment>